<protein>
    <submittedName>
        <fullName evidence="1">Uncharacterized protein</fullName>
    </submittedName>
</protein>
<name>A0AAD5MU81_PARTN</name>
<dbReference type="AlphaFoldDB" id="A0AAD5MU81"/>
<dbReference type="Proteomes" id="UP001196413">
    <property type="component" value="Unassembled WGS sequence"/>
</dbReference>
<keyword evidence="2" id="KW-1185">Reference proteome</keyword>
<organism evidence="1 2">
    <name type="scientific">Parelaphostrongylus tenuis</name>
    <name type="common">Meningeal worm</name>
    <dbReference type="NCBI Taxonomy" id="148309"/>
    <lineage>
        <taxon>Eukaryota</taxon>
        <taxon>Metazoa</taxon>
        <taxon>Ecdysozoa</taxon>
        <taxon>Nematoda</taxon>
        <taxon>Chromadorea</taxon>
        <taxon>Rhabditida</taxon>
        <taxon>Rhabditina</taxon>
        <taxon>Rhabditomorpha</taxon>
        <taxon>Strongyloidea</taxon>
        <taxon>Metastrongylidae</taxon>
        <taxon>Parelaphostrongylus</taxon>
    </lineage>
</organism>
<sequence>MVCSTKDDVPTRVPGIATSQAGARGIVQRLVMQTVFDVLELQGRSALLPDAAISAILGQFSVNITYEPLECEDVATTRKEKVGAMDVNPKRRCIVVGGNTVKGICIALMNDKM</sequence>
<dbReference type="EMBL" id="JAHQIW010002239">
    <property type="protein sequence ID" value="KAJ1354817.1"/>
    <property type="molecule type" value="Genomic_DNA"/>
</dbReference>
<evidence type="ECO:0000313" key="2">
    <source>
        <dbReference type="Proteomes" id="UP001196413"/>
    </source>
</evidence>
<evidence type="ECO:0000313" key="1">
    <source>
        <dbReference type="EMBL" id="KAJ1354817.1"/>
    </source>
</evidence>
<accession>A0AAD5MU81</accession>
<comment type="caution">
    <text evidence="1">The sequence shown here is derived from an EMBL/GenBank/DDBJ whole genome shotgun (WGS) entry which is preliminary data.</text>
</comment>
<reference evidence="1" key="1">
    <citation type="submission" date="2021-06" db="EMBL/GenBank/DDBJ databases">
        <title>Parelaphostrongylus tenuis whole genome reference sequence.</title>
        <authorList>
            <person name="Garwood T.J."/>
            <person name="Larsen P.A."/>
            <person name="Fountain-Jones N.M."/>
            <person name="Garbe J.R."/>
            <person name="Macchietto M.G."/>
            <person name="Kania S.A."/>
            <person name="Gerhold R.W."/>
            <person name="Richards J.E."/>
            <person name="Wolf T.M."/>
        </authorList>
    </citation>
    <scope>NUCLEOTIDE SEQUENCE</scope>
    <source>
        <strain evidence="1">MNPRO001-30</strain>
        <tissue evidence="1">Meninges</tissue>
    </source>
</reference>
<gene>
    <name evidence="1" type="ORF">KIN20_011869</name>
</gene>
<proteinExistence type="predicted"/>